<evidence type="ECO:0000313" key="2">
    <source>
        <dbReference type="Proteomes" id="UP001605036"/>
    </source>
</evidence>
<comment type="caution">
    <text evidence="1">The sequence shown here is derived from an EMBL/GenBank/DDBJ whole genome shotgun (WGS) entry which is preliminary data.</text>
</comment>
<name>A0ABD1XTS9_9MARC</name>
<evidence type="ECO:0000313" key="1">
    <source>
        <dbReference type="EMBL" id="KAL2612367.1"/>
    </source>
</evidence>
<dbReference type="AlphaFoldDB" id="A0ABD1XTS9"/>
<accession>A0ABD1XTS9</accession>
<protein>
    <submittedName>
        <fullName evidence="1">Uncharacterized protein</fullName>
    </submittedName>
</protein>
<proteinExistence type="predicted"/>
<reference evidence="1 2" key="1">
    <citation type="submission" date="2024-09" db="EMBL/GenBank/DDBJ databases">
        <title>Chromosome-scale assembly of Riccia fluitans.</title>
        <authorList>
            <person name="Paukszto L."/>
            <person name="Sawicki J."/>
            <person name="Karawczyk K."/>
            <person name="Piernik-Szablinska J."/>
            <person name="Szczecinska M."/>
            <person name="Mazdziarz M."/>
        </authorList>
    </citation>
    <scope>NUCLEOTIDE SEQUENCE [LARGE SCALE GENOMIC DNA]</scope>
    <source>
        <strain evidence="1">Rf_01</strain>
        <tissue evidence="1">Aerial parts of the thallus</tissue>
    </source>
</reference>
<dbReference type="EMBL" id="JBHFFA010000007">
    <property type="protein sequence ID" value="KAL2612367.1"/>
    <property type="molecule type" value="Genomic_DNA"/>
</dbReference>
<keyword evidence="2" id="KW-1185">Reference proteome</keyword>
<organism evidence="1 2">
    <name type="scientific">Riccia fluitans</name>
    <dbReference type="NCBI Taxonomy" id="41844"/>
    <lineage>
        <taxon>Eukaryota</taxon>
        <taxon>Viridiplantae</taxon>
        <taxon>Streptophyta</taxon>
        <taxon>Embryophyta</taxon>
        <taxon>Marchantiophyta</taxon>
        <taxon>Marchantiopsida</taxon>
        <taxon>Marchantiidae</taxon>
        <taxon>Marchantiales</taxon>
        <taxon>Ricciaceae</taxon>
        <taxon>Riccia</taxon>
    </lineage>
</organism>
<sequence>MKLPTGALACLSNTVHIFGGGGGGRFVGKGGGGGGGGDGFEAAAGKGAAAVGDESSDEVPAGAESGDDVIILDVGPQVSTANVNLATETAFVRVLRGSESPPEWKTAKQEIGEALAKHLSSCGFKSAVRETVI</sequence>
<dbReference type="Proteomes" id="UP001605036">
    <property type="component" value="Unassembled WGS sequence"/>
</dbReference>
<gene>
    <name evidence="1" type="ORF">R1flu_024059</name>
</gene>